<dbReference type="Pfam" id="PF10320">
    <property type="entry name" value="7TM_GPCR_Srsx"/>
    <property type="match status" value="1"/>
</dbReference>
<dbReference type="InterPro" id="IPR017452">
    <property type="entry name" value="GPCR_Rhodpsn_7TM"/>
</dbReference>
<dbReference type="InterPro" id="IPR000276">
    <property type="entry name" value="GPCR_Rhodpsn"/>
</dbReference>
<evidence type="ECO:0000256" key="5">
    <source>
        <dbReference type="SAM" id="Phobius"/>
    </source>
</evidence>
<name>A0A6V7V5F8_MELEN</name>
<dbReference type="GO" id="GO:0016020">
    <property type="term" value="C:membrane"/>
    <property type="evidence" value="ECO:0007669"/>
    <property type="project" value="UniProtKB-SubCell"/>
</dbReference>
<dbReference type="PANTHER" id="PTHR23360">
    <property type="entry name" value="G-PROTEIN COUPLED RECEPTORS FAMILY 1 PROFILE DOMAIN-CONTAINING PROTEIN-RELATED"/>
    <property type="match status" value="1"/>
</dbReference>
<dbReference type="Gene3D" id="1.20.1070.10">
    <property type="entry name" value="Rhodopsin 7-helix transmembrane proteins"/>
    <property type="match status" value="1"/>
</dbReference>
<dbReference type="AlphaFoldDB" id="A0A6V7V5F8"/>
<feature type="transmembrane region" description="Helical" evidence="5">
    <location>
        <begin position="125"/>
        <end position="150"/>
    </location>
</feature>
<protein>
    <recommendedName>
        <fullName evidence="6">G-protein coupled receptors family 1 profile domain-containing protein</fullName>
    </recommendedName>
</protein>
<dbReference type="SUPFAM" id="SSF81321">
    <property type="entry name" value="Family A G protein-coupled receptor-like"/>
    <property type="match status" value="1"/>
</dbReference>
<comment type="subcellular location">
    <subcellularLocation>
        <location evidence="1">Membrane</location>
    </subcellularLocation>
</comment>
<comment type="caution">
    <text evidence="7">The sequence shown here is derived from an EMBL/GenBank/DDBJ whole genome shotgun (WGS) entry which is preliminary data.</text>
</comment>
<evidence type="ECO:0000256" key="1">
    <source>
        <dbReference type="ARBA" id="ARBA00004370"/>
    </source>
</evidence>
<feature type="domain" description="G-protein coupled receptors family 1 profile" evidence="6">
    <location>
        <begin position="28"/>
        <end position="275"/>
    </location>
</feature>
<accession>A0A6V7V5F8</accession>
<dbReference type="InterPro" id="IPR047130">
    <property type="entry name" value="7TM_GPCR_Srsx_nematod"/>
</dbReference>
<dbReference type="OrthoDB" id="5820127at2759"/>
<evidence type="ECO:0000313" key="8">
    <source>
        <dbReference type="Proteomes" id="UP000580250"/>
    </source>
</evidence>
<gene>
    <name evidence="7" type="ORF">MENT_LOCUS21575</name>
</gene>
<reference evidence="7 8" key="1">
    <citation type="submission" date="2020-08" db="EMBL/GenBank/DDBJ databases">
        <authorList>
            <person name="Koutsovoulos G."/>
            <person name="Danchin GJ E."/>
        </authorList>
    </citation>
    <scope>NUCLEOTIDE SEQUENCE [LARGE SCALE GENOMIC DNA]</scope>
</reference>
<feature type="transmembrane region" description="Helical" evidence="5">
    <location>
        <begin position="253"/>
        <end position="275"/>
    </location>
</feature>
<sequence length="354" mass="39352">MYRDRGLTPGLVIMAFLIACCAISGNIMNAFLVYITARNKSLRGSTNYLLAQHSFCEFFHQTGHYIFLYTIFSGKNFISYATSTAFQIQSILGYNSAVFTMFETATDRLLCVLTPTLYSQIVGPVYLGTFSILSFIPGAVLAFLVLLYAIENPSEPVTGQLSDICTPVQLIYNYNLVMCVLCIISYVIIGAIVVKKVKENQNKRNANYLNQRNAKLLRSLSAIIIIMVGSYFLNTLIRKFVSDILHLGPIYLWYVNVAGGVLVNIGAASNTPILYASSSEYRRVIDNELHSIFGSYWKISAPKPPKNLFATTASPNENQKIFNRINAKINAVSSSTDPKTARVHPTPINFLPII</sequence>
<proteinExistence type="predicted"/>
<evidence type="ECO:0000256" key="2">
    <source>
        <dbReference type="ARBA" id="ARBA00022692"/>
    </source>
</evidence>
<keyword evidence="3 5" id="KW-1133">Transmembrane helix</keyword>
<dbReference type="SMART" id="SM01381">
    <property type="entry name" value="7TM_GPCR_Srsx"/>
    <property type="match status" value="1"/>
</dbReference>
<evidence type="ECO:0000256" key="4">
    <source>
        <dbReference type="ARBA" id="ARBA00023136"/>
    </source>
</evidence>
<dbReference type="InterPro" id="IPR019424">
    <property type="entry name" value="7TM_GPCR_Srsx"/>
</dbReference>
<dbReference type="CDD" id="cd00637">
    <property type="entry name" value="7tm_classA_rhodopsin-like"/>
    <property type="match status" value="1"/>
</dbReference>
<dbReference type="GO" id="GO:0004930">
    <property type="term" value="F:G protein-coupled receptor activity"/>
    <property type="evidence" value="ECO:0007669"/>
    <property type="project" value="InterPro"/>
</dbReference>
<feature type="transmembrane region" description="Helical" evidence="5">
    <location>
        <begin position="12"/>
        <end position="35"/>
    </location>
</feature>
<dbReference type="PANTHER" id="PTHR23360:SF5">
    <property type="entry name" value="G-PROTEIN COUPLED RECEPTORS FAMILY 1 PROFILE DOMAIN-CONTAINING PROTEIN"/>
    <property type="match status" value="1"/>
</dbReference>
<feature type="transmembrane region" description="Helical" evidence="5">
    <location>
        <begin position="170"/>
        <end position="194"/>
    </location>
</feature>
<keyword evidence="4 5" id="KW-0472">Membrane</keyword>
<keyword evidence="2 5" id="KW-0812">Transmembrane</keyword>
<feature type="transmembrane region" description="Helical" evidence="5">
    <location>
        <begin position="215"/>
        <end position="233"/>
    </location>
</feature>
<dbReference type="EMBL" id="CAJEWN010000164">
    <property type="protein sequence ID" value="CAD2170191.1"/>
    <property type="molecule type" value="Genomic_DNA"/>
</dbReference>
<evidence type="ECO:0000256" key="3">
    <source>
        <dbReference type="ARBA" id="ARBA00022989"/>
    </source>
</evidence>
<evidence type="ECO:0000313" key="7">
    <source>
        <dbReference type="EMBL" id="CAD2170191.1"/>
    </source>
</evidence>
<evidence type="ECO:0000259" key="6">
    <source>
        <dbReference type="PROSITE" id="PS50262"/>
    </source>
</evidence>
<dbReference type="PROSITE" id="PS51257">
    <property type="entry name" value="PROKAR_LIPOPROTEIN"/>
    <property type="match status" value="1"/>
</dbReference>
<dbReference type="PROSITE" id="PS50262">
    <property type="entry name" value="G_PROTEIN_RECEP_F1_2"/>
    <property type="match status" value="1"/>
</dbReference>
<dbReference type="Proteomes" id="UP000580250">
    <property type="component" value="Unassembled WGS sequence"/>
</dbReference>
<organism evidence="7 8">
    <name type="scientific">Meloidogyne enterolobii</name>
    <name type="common">Root-knot nematode worm</name>
    <name type="synonym">Meloidogyne mayaguensis</name>
    <dbReference type="NCBI Taxonomy" id="390850"/>
    <lineage>
        <taxon>Eukaryota</taxon>
        <taxon>Metazoa</taxon>
        <taxon>Ecdysozoa</taxon>
        <taxon>Nematoda</taxon>
        <taxon>Chromadorea</taxon>
        <taxon>Rhabditida</taxon>
        <taxon>Tylenchina</taxon>
        <taxon>Tylenchomorpha</taxon>
        <taxon>Tylenchoidea</taxon>
        <taxon>Meloidogynidae</taxon>
        <taxon>Meloidogyninae</taxon>
        <taxon>Meloidogyne</taxon>
    </lineage>
</organism>